<gene>
    <name evidence="4" type="ordered locus">Bache_0932</name>
</gene>
<name>E6SQ42_BACT6</name>
<dbReference type="HOGENOM" id="CLU_033417_0_0_10"/>
<evidence type="ECO:0000313" key="5">
    <source>
        <dbReference type="Proteomes" id="UP000008630"/>
    </source>
</evidence>
<sequence length="548" mass="61863">MKKLQYILIGTALTAFPLEGQAQKQVKDSTVNRTVVVEQEYNPDIMDASKVNVLPDVEPPAISKKEVEYDVTLMPAREIPAITMQAYTGKETQQKALPGYVRLGYGNYGNLDARANYLFTLPNRDRLNLTFHMNGMDGKLNLPENKEDWISYYYHTYAGMDYVHSFKKSELNVAGKFGLSNFNFLPGSINDRQKFTSGNIHFGIKSTDKDMPLRFCAETNLLFYERLHDIILSNSKEGIVRTKVDVAGSISEEQSVGVAFDMDNFFYNSNGFDNHTMLNLNPYYLFLNDDWKVRLGAHVDLAFGLGKQLRISPDVTAQYTFSDSYILYAQAKGGKIQNDFRRLEAISLYGEIAEQPDATYEQLNAAIGFKASPVNGLWFNLYGGWQDLKNDLLQAQAPTAHIADGPYINALLLHSANTRNIYAGAEVRYSYKGIVSFMMSGLYRDWSINDTQKSMLYLQPAFEGNLRIDLRPASSVQISLGYQNVSREKTEGEKATPVSNLYLNGNYEIFNGISVYARLSNLLNKKYQLHWGYPSEGINFTGGVSFLF</sequence>
<keyword evidence="5" id="KW-1185">Reference proteome</keyword>
<keyword evidence="3" id="KW-0998">Cell outer membrane</keyword>
<dbReference type="GO" id="GO:0009279">
    <property type="term" value="C:cell outer membrane"/>
    <property type="evidence" value="ECO:0007669"/>
    <property type="project" value="UniProtKB-SubCell"/>
</dbReference>
<dbReference type="RefSeq" id="WP_013546560.1">
    <property type="nucleotide sequence ID" value="NC_014933.1"/>
</dbReference>
<evidence type="ECO:0000256" key="2">
    <source>
        <dbReference type="ARBA" id="ARBA00023136"/>
    </source>
</evidence>
<keyword evidence="4" id="KW-0675">Receptor</keyword>
<dbReference type="AlphaFoldDB" id="E6SQ42"/>
<reference key="1">
    <citation type="submission" date="2010-11" db="EMBL/GenBank/DDBJ databases">
        <title>The complete genome of Bacteroides helcogenes P 36-108.</title>
        <authorList>
            <consortium name="US DOE Joint Genome Institute (JGI-PGF)"/>
            <person name="Lucas S."/>
            <person name="Copeland A."/>
            <person name="Lapidus A."/>
            <person name="Bruce D."/>
            <person name="Goodwin L."/>
            <person name="Pitluck S."/>
            <person name="Kyrpides N."/>
            <person name="Mavromatis K."/>
            <person name="Ivanova N."/>
            <person name="Zeytun A."/>
            <person name="Brettin T."/>
            <person name="Detter J.C."/>
            <person name="Tapia R."/>
            <person name="Han C."/>
            <person name="Land M."/>
            <person name="Hauser L."/>
            <person name="Markowitz V."/>
            <person name="Cheng J.-F."/>
            <person name="Hugenholtz P."/>
            <person name="Woyke T."/>
            <person name="Wu D."/>
            <person name="Gronow S."/>
            <person name="Wellnitz S."/>
            <person name="Brambilla E."/>
            <person name="Klenk H.-P."/>
            <person name="Eisen J.A."/>
        </authorList>
    </citation>
    <scope>NUCLEOTIDE SEQUENCE</scope>
    <source>
        <strain>P 36-108</strain>
    </source>
</reference>
<dbReference type="Gene3D" id="2.40.170.20">
    <property type="entry name" value="TonB-dependent receptor, beta-barrel domain"/>
    <property type="match status" value="1"/>
</dbReference>
<evidence type="ECO:0000256" key="1">
    <source>
        <dbReference type="ARBA" id="ARBA00004442"/>
    </source>
</evidence>
<keyword evidence="2" id="KW-0472">Membrane</keyword>
<dbReference type="InterPro" id="IPR036942">
    <property type="entry name" value="Beta-barrel_TonB_sf"/>
</dbReference>
<reference evidence="4 5" key="2">
    <citation type="journal article" date="2011" name="Stand. Genomic Sci.">
        <title>Complete genome sequence of Bacteroides helcogenes type strain (P 36-108).</title>
        <authorList>
            <person name="Pati A."/>
            <person name="Gronow S."/>
            <person name="Zeytun A."/>
            <person name="Lapidus A."/>
            <person name="Nolan M."/>
            <person name="Hammon N."/>
            <person name="Deshpande S."/>
            <person name="Cheng J.F."/>
            <person name="Tapia R."/>
            <person name="Han C."/>
            <person name="Goodwin L."/>
            <person name="Pitluck S."/>
            <person name="Liolios K."/>
            <person name="Pagani I."/>
            <person name="Ivanova N."/>
            <person name="Mavromatis K."/>
            <person name="Chen A."/>
            <person name="Palaniappan K."/>
            <person name="Land M."/>
            <person name="Hauser L."/>
            <person name="Chang Y.J."/>
            <person name="Jeffries C.D."/>
            <person name="Detter J.C."/>
            <person name="Brambilla E."/>
            <person name="Rohde M."/>
            <person name="Goker M."/>
            <person name="Woyke T."/>
            <person name="Bristow J."/>
            <person name="Eisen J.A."/>
            <person name="Markowitz V."/>
            <person name="Hugenholtz P."/>
            <person name="Kyrpides N.C."/>
            <person name="Klenk H.P."/>
            <person name="Lucas S."/>
        </authorList>
    </citation>
    <scope>NUCLEOTIDE SEQUENCE [LARGE SCALE GENOMIC DNA]</scope>
    <source>
        <strain evidence="5">ATCC 35417 / DSM 20613 / JCM 6297 / CCUG 15421 / P 36-108</strain>
    </source>
</reference>
<dbReference type="eggNOG" id="COG4206">
    <property type="taxonomic scope" value="Bacteria"/>
</dbReference>
<dbReference type="STRING" id="693979.Bache_0932"/>
<dbReference type="KEGG" id="bhl:Bache_0932"/>
<evidence type="ECO:0000313" key="4">
    <source>
        <dbReference type="EMBL" id="ADV42947.1"/>
    </source>
</evidence>
<accession>E6SQ42</accession>
<evidence type="ECO:0000256" key="3">
    <source>
        <dbReference type="ARBA" id="ARBA00023237"/>
    </source>
</evidence>
<dbReference type="Proteomes" id="UP000008630">
    <property type="component" value="Chromosome"/>
</dbReference>
<dbReference type="EMBL" id="CP002352">
    <property type="protein sequence ID" value="ADV42947.1"/>
    <property type="molecule type" value="Genomic_DNA"/>
</dbReference>
<dbReference type="OrthoDB" id="1264254at2"/>
<dbReference type="SUPFAM" id="SSF56935">
    <property type="entry name" value="Porins"/>
    <property type="match status" value="1"/>
</dbReference>
<comment type="subcellular location">
    <subcellularLocation>
        <location evidence="1">Cell outer membrane</location>
    </subcellularLocation>
</comment>
<proteinExistence type="predicted"/>
<dbReference type="PATRIC" id="fig|693979.3.peg.994"/>
<protein>
    <submittedName>
        <fullName evidence="4">TonB-dependent receptor</fullName>
    </submittedName>
</protein>
<organism evidence="4 5">
    <name type="scientific">Bacteroides helcogenes (strain ATCC 35417 / DSM 20613 / JCM 6297 / CCUG 15421 / P 36-108)</name>
    <dbReference type="NCBI Taxonomy" id="693979"/>
    <lineage>
        <taxon>Bacteria</taxon>
        <taxon>Pseudomonadati</taxon>
        <taxon>Bacteroidota</taxon>
        <taxon>Bacteroidia</taxon>
        <taxon>Bacteroidales</taxon>
        <taxon>Bacteroidaceae</taxon>
        <taxon>Bacteroides</taxon>
    </lineage>
</organism>